<proteinExistence type="predicted"/>
<dbReference type="SUPFAM" id="SSF46894">
    <property type="entry name" value="C-terminal effector domain of the bipartite response regulators"/>
    <property type="match status" value="1"/>
</dbReference>
<evidence type="ECO:0000256" key="1">
    <source>
        <dbReference type="ARBA" id="ARBA00023015"/>
    </source>
</evidence>
<sequence length="281" mass="29864">MVRRENQFTALRRLPWLIEPLGAVALFAAWLTLSAPPVVDYVQVRDDLTVTNPYGVALALAFASSFAVARRSPEISLGLVCLGLLAQFVGWAGRFSDTGWSAYLLLAPTALALSVHAKGHTRKLAVVLALPLSLGVSALLNVPALSSSGTQGLINGRESLDSDALAGLVVWTLVALLVGALMWWMPTWLRSLRAAPSLVQAEPEAQAALSALSARERDIYLWVARGMTNAEIAAAAHIEESTVKSHISRILAKLELSSRTAVIAHAYRSGVLAAETAPSVA</sequence>
<dbReference type="Pfam" id="PF00196">
    <property type="entry name" value="GerE"/>
    <property type="match status" value="1"/>
</dbReference>
<keyword evidence="4" id="KW-0472">Membrane</keyword>
<evidence type="ECO:0000313" key="6">
    <source>
        <dbReference type="EMBL" id="GMA91508.1"/>
    </source>
</evidence>
<dbReference type="InterPro" id="IPR036388">
    <property type="entry name" value="WH-like_DNA-bd_sf"/>
</dbReference>
<evidence type="ECO:0000259" key="5">
    <source>
        <dbReference type="PROSITE" id="PS50043"/>
    </source>
</evidence>
<feature type="transmembrane region" description="Helical" evidence="4">
    <location>
        <begin position="100"/>
        <end position="117"/>
    </location>
</feature>
<evidence type="ECO:0000313" key="7">
    <source>
        <dbReference type="Proteomes" id="UP001157069"/>
    </source>
</evidence>
<feature type="domain" description="HTH luxR-type" evidence="5">
    <location>
        <begin position="205"/>
        <end position="270"/>
    </location>
</feature>
<keyword evidence="4" id="KW-0812">Transmembrane</keyword>
<evidence type="ECO:0000256" key="4">
    <source>
        <dbReference type="SAM" id="Phobius"/>
    </source>
</evidence>
<feature type="transmembrane region" description="Helical" evidence="4">
    <location>
        <begin position="51"/>
        <end position="69"/>
    </location>
</feature>
<gene>
    <name evidence="6" type="ORF">GCM10025869_20370</name>
</gene>
<dbReference type="PROSITE" id="PS50043">
    <property type="entry name" value="HTH_LUXR_2"/>
    <property type="match status" value="1"/>
</dbReference>
<keyword evidence="7" id="KW-1185">Reference proteome</keyword>
<feature type="transmembrane region" description="Helical" evidence="4">
    <location>
        <begin position="164"/>
        <end position="184"/>
    </location>
</feature>
<name>A0ABQ6JTM7_9MICO</name>
<dbReference type="PANTHER" id="PTHR44688:SF16">
    <property type="entry name" value="DNA-BINDING TRANSCRIPTIONAL ACTIVATOR DEVR_DOSR"/>
    <property type="match status" value="1"/>
</dbReference>
<feature type="transmembrane region" description="Helical" evidence="4">
    <location>
        <begin position="76"/>
        <end position="94"/>
    </location>
</feature>
<protein>
    <recommendedName>
        <fullName evidence="5">HTH luxR-type domain-containing protein</fullName>
    </recommendedName>
</protein>
<dbReference type="RefSeq" id="WP_284299893.1">
    <property type="nucleotide sequence ID" value="NZ_BSVA01000001.1"/>
</dbReference>
<dbReference type="InterPro" id="IPR000792">
    <property type="entry name" value="Tscrpt_reg_LuxR_C"/>
</dbReference>
<dbReference type="SMART" id="SM00421">
    <property type="entry name" value="HTH_LUXR"/>
    <property type="match status" value="1"/>
</dbReference>
<dbReference type="InterPro" id="IPR016032">
    <property type="entry name" value="Sig_transdc_resp-reg_C-effctor"/>
</dbReference>
<accession>A0ABQ6JTM7</accession>
<dbReference type="EMBL" id="BSVA01000001">
    <property type="protein sequence ID" value="GMA91508.1"/>
    <property type="molecule type" value="Genomic_DNA"/>
</dbReference>
<dbReference type="PRINTS" id="PR00038">
    <property type="entry name" value="HTHLUXR"/>
</dbReference>
<evidence type="ECO:0000256" key="3">
    <source>
        <dbReference type="ARBA" id="ARBA00023163"/>
    </source>
</evidence>
<comment type="caution">
    <text evidence="6">The sequence shown here is derived from an EMBL/GenBank/DDBJ whole genome shotgun (WGS) entry which is preliminary data.</text>
</comment>
<keyword evidence="1" id="KW-0805">Transcription regulation</keyword>
<feature type="transmembrane region" description="Helical" evidence="4">
    <location>
        <begin position="21"/>
        <end position="39"/>
    </location>
</feature>
<dbReference type="Gene3D" id="1.10.10.10">
    <property type="entry name" value="Winged helix-like DNA-binding domain superfamily/Winged helix DNA-binding domain"/>
    <property type="match status" value="1"/>
</dbReference>
<feature type="transmembrane region" description="Helical" evidence="4">
    <location>
        <begin position="124"/>
        <end position="144"/>
    </location>
</feature>
<organism evidence="6 7">
    <name type="scientific">Homoserinibacter gongjuensis</name>
    <dbReference type="NCBI Taxonomy" id="1162968"/>
    <lineage>
        <taxon>Bacteria</taxon>
        <taxon>Bacillati</taxon>
        <taxon>Actinomycetota</taxon>
        <taxon>Actinomycetes</taxon>
        <taxon>Micrococcales</taxon>
        <taxon>Microbacteriaceae</taxon>
        <taxon>Homoserinibacter</taxon>
    </lineage>
</organism>
<dbReference type="Proteomes" id="UP001157069">
    <property type="component" value="Unassembled WGS sequence"/>
</dbReference>
<reference evidence="7" key="1">
    <citation type="journal article" date="2019" name="Int. J. Syst. Evol. Microbiol.">
        <title>The Global Catalogue of Microorganisms (GCM) 10K type strain sequencing project: providing services to taxonomists for standard genome sequencing and annotation.</title>
        <authorList>
            <consortium name="The Broad Institute Genomics Platform"/>
            <consortium name="The Broad Institute Genome Sequencing Center for Infectious Disease"/>
            <person name="Wu L."/>
            <person name="Ma J."/>
        </authorList>
    </citation>
    <scope>NUCLEOTIDE SEQUENCE [LARGE SCALE GENOMIC DNA]</scope>
    <source>
        <strain evidence="7">NBRC 108755</strain>
    </source>
</reference>
<evidence type="ECO:0000256" key="2">
    <source>
        <dbReference type="ARBA" id="ARBA00023125"/>
    </source>
</evidence>
<keyword evidence="4" id="KW-1133">Transmembrane helix</keyword>
<keyword evidence="2" id="KW-0238">DNA-binding</keyword>
<dbReference type="PANTHER" id="PTHR44688">
    <property type="entry name" value="DNA-BINDING TRANSCRIPTIONAL ACTIVATOR DEVR_DOSR"/>
    <property type="match status" value="1"/>
</dbReference>
<keyword evidence="3" id="KW-0804">Transcription</keyword>